<keyword evidence="2 4" id="KW-0472">Membrane</keyword>
<dbReference type="PANTHER" id="PTHR30329">
    <property type="entry name" value="STATOR ELEMENT OF FLAGELLAR MOTOR COMPLEX"/>
    <property type="match status" value="1"/>
</dbReference>
<evidence type="ECO:0000313" key="6">
    <source>
        <dbReference type="EMBL" id="AOS95974.1"/>
    </source>
</evidence>
<evidence type="ECO:0000256" key="3">
    <source>
        <dbReference type="ARBA" id="ARBA00023237"/>
    </source>
</evidence>
<dbReference type="InterPro" id="IPR006665">
    <property type="entry name" value="OmpA-like"/>
</dbReference>
<dbReference type="CDD" id="cd07185">
    <property type="entry name" value="OmpA_C-like"/>
    <property type="match status" value="1"/>
</dbReference>
<dbReference type="Pfam" id="PF00691">
    <property type="entry name" value="OmpA"/>
    <property type="match status" value="1"/>
</dbReference>
<dbReference type="InterPro" id="IPR050330">
    <property type="entry name" value="Bact_OuterMem_StrucFunc"/>
</dbReference>
<dbReference type="EMBL" id="CP014143">
    <property type="protein sequence ID" value="AOS95974.1"/>
    <property type="molecule type" value="Genomic_DNA"/>
</dbReference>
<evidence type="ECO:0000256" key="2">
    <source>
        <dbReference type="ARBA" id="ARBA00023136"/>
    </source>
</evidence>
<reference evidence="7" key="1">
    <citation type="submission" date="2016-01" db="EMBL/GenBank/DDBJ databases">
        <title>Complete genome sequence of Microbulbifer sp. CCB-MM1, a halophile isolated from Matang Mangrove Forest, Perak.</title>
        <authorList>
            <person name="Moh T.H."/>
            <person name="Dinesh B."/>
            <person name="Lau N.-S."/>
            <person name="Go F."/>
            <person name="Alexander Chong S.-C."/>
        </authorList>
    </citation>
    <scope>NUCLEOTIDE SEQUENCE [LARGE SCALE GENOMIC DNA]</scope>
    <source>
        <strain evidence="7">CCB-MM1</strain>
    </source>
</reference>
<dbReference type="InterPro" id="IPR036737">
    <property type="entry name" value="OmpA-like_sf"/>
</dbReference>
<proteinExistence type="predicted"/>
<dbReference type="SUPFAM" id="SSF103088">
    <property type="entry name" value="OmpA-like"/>
    <property type="match status" value="1"/>
</dbReference>
<dbReference type="RefSeq" id="WP_069946175.1">
    <property type="nucleotide sequence ID" value="NZ_CP014143.1"/>
</dbReference>
<keyword evidence="3" id="KW-0998">Cell outer membrane</keyword>
<dbReference type="KEGG" id="micc:AUP74_00504"/>
<keyword evidence="7" id="KW-1185">Reference proteome</keyword>
<sequence>MADNFLDMALNQLGSTGLDALGNALGLSGDQREAAVRTGGSTLLAGMLNKGTSKTGMASIFKHVTESEDFDFSSIADVFRDPARVSSLEEKGGSLLDALFGGKSTNAVNLLASALNLDGRTGSSLMKLLGPVVMSLLGKVVKGKGLDISGLASFLFGQKEYIKGKIPDGLLKELGVNDFSDLGASLESRGHAEPLEPRPQKVRHAEKGRTGFAKWFWPILIALAALWALNMCAKKEALDDDQPGAVILEEEQVMTGEDRDMGGDRMEGQVSTDGFASSFKEYLQSDARDPNREFPLTIEFAQDSARPTSESVPDVNELVAILQDNSGMTIAIEGHTSSEGDEMRNQSLSQQRAEVVRQMLIDKGIDANRITATGMGSAKPVADNATEEGKQRNRRITVRVVTFE</sequence>
<dbReference type="PRINTS" id="PR01021">
    <property type="entry name" value="OMPADOMAIN"/>
</dbReference>
<accession>A0A1C9W4B2</accession>
<organism evidence="6 7">
    <name type="scientific">Microbulbifer aggregans</name>
    <dbReference type="NCBI Taxonomy" id="1769779"/>
    <lineage>
        <taxon>Bacteria</taxon>
        <taxon>Pseudomonadati</taxon>
        <taxon>Pseudomonadota</taxon>
        <taxon>Gammaproteobacteria</taxon>
        <taxon>Cellvibrionales</taxon>
        <taxon>Microbulbiferaceae</taxon>
        <taxon>Microbulbifer</taxon>
    </lineage>
</organism>
<dbReference type="PROSITE" id="PS51123">
    <property type="entry name" value="OMPA_2"/>
    <property type="match status" value="1"/>
</dbReference>
<comment type="subcellular location">
    <subcellularLocation>
        <location evidence="1">Cell outer membrane</location>
    </subcellularLocation>
</comment>
<evidence type="ECO:0000256" key="1">
    <source>
        <dbReference type="ARBA" id="ARBA00004442"/>
    </source>
</evidence>
<dbReference type="GO" id="GO:0009279">
    <property type="term" value="C:cell outer membrane"/>
    <property type="evidence" value="ECO:0007669"/>
    <property type="project" value="UniProtKB-SubCell"/>
</dbReference>
<dbReference type="AlphaFoldDB" id="A0A1C9W4B2"/>
<evidence type="ECO:0000256" key="4">
    <source>
        <dbReference type="PROSITE-ProRule" id="PRU00473"/>
    </source>
</evidence>
<dbReference type="Pfam" id="PF06078">
    <property type="entry name" value="DUF937"/>
    <property type="match status" value="1"/>
</dbReference>
<dbReference type="InterPro" id="IPR009282">
    <property type="entry name" value="DUF937"/>
</dbReference>
<name>A0A1C9W4B2_9GAMM</name>
<dbReference type="PATRIC" id="fig|1769779.3.peg.506"/>
<dbReference type="PRINTS" id="PR01023">
    <property type="entry name" value="NAFLGMOTY"/>
</dbReference>
<evidence type="ECO:0000313" key="7">
    <source>
        <dbReference type="Proteomes" id="UP000095672"/>
    </source>
</evidence>
<dbReference type="OrthoDB" id="9792021at2"/>
<protein>
    <submittedName>
        <fullName evidence="6">Outer membrane porin F</fullName>
    </submittedName>
</protein>
<dbReference type="STRING" id="1769779.AUP74_00504"/>
<gene>
    <name evidence="6" type="primary">oprF_1</name>
    <name evidence="6" type="ORF">AUP74_00504</name>
</gene>
<dbReference type="PANTHER" id="PTHR30329:SF21">
    <property type="entry name" value="LIPOPROTEIN YIAD-RELATED"/>
    <property type="match status" value="1"/>
</dbReference>
<dbReference type="InterPro" id="IPR006664">
    <property type="entry name" value="OMP_bac"/>
</dbReference>
<dbReference type="Gene3D" id="3.30.1330.60">
    <property type="entry name" value="OmpA-like domain"/>
    <property type="match status" value="1"/>
</dbReference>
<evidence type="ECO:0000259" key="5">
    <source>
        <dbReference type="PROSITE" id="PS51123"/>
    </source>
</evidence>
<feature type="domain" description="OmpA-like" evidence="5">
    <location>
        <begin position="287"/>
        <end position="404"/>
    </location>
</feature>
<dbReference type="Proteomes" id="UP000095672">
    <property type="component" value="Chromosome"/>
</dbReference>